<dbReference type="InterPro" id="IPR000683">
    <property type="entry name" value="Gfo/Idh/MocA-like_OxRdtase_N"/>
</dbReference>
<evidence type="ECO:0000313" key="4">
    <source>
        <dbReference type="EMBL" id="MBB6734109.1"/>
    </source>
</evidence>
<proteinExistence type="inferred from homology"/>
<dbReference type="PANTHER" id="PTHR43708:SF5">
    <property type="entry name" value="CONSERVED EXPRESSED OXIDOREDUCTASE (EUROFUNG)-RELATED"/>
    <property type="match status" value="1"/>
</dbReference>
<comment type="similarity">
    <text evidence="1">Belongs to the Gfo/Idh/MocA family.</text>
</comment>
<gene>
    <name evidence="4" type="ORF">H7C18_24610</name>
</gene>
<accession>A0A7X0VXB6</accession>
<name>A0A7X0VXB6_9BACL</name>
<dbReference type="Gene3D" id="3.40.50.720">
    <property type="entry name" value="NAD(P)-binding Rossmann-like Domain"/>
    <property type="match status" value="1"/>
</dbReference>
<dbReference type="AlphaFoldDB" id="A0A7X0VXB6"/>
<dbReference type="EMBL" id="JACJVO010000032">
    <property type="protein sequence ID" value="MBB6734109.1"/>
    <property type="molecule type" value="Genomic_DNA"/>
</dbReference>
<dbReference type="GO" id="GO:0016491">
    <property type="term" value="F:oxidoreductase activity"/>
    <property type="evidence" value="ECO:0007669"/>
    <property type="project" value="UniProtKB-KW"/>
</dbReference>
<dbReference type="PANTHER" id="PTHR43708">
    <property type="entry name" value="CONSERVED EXPRESSED OXIDOREDUCTASE (EUROFUNG)"/>
    <property type="match status" value="1"/>
</dbReference>
<dbReference type="RefSeq" id="WP_185131762.1">
    <property type="nucleotide sequence ID" value="NZ_JACJVO010000032.1"/>
</dbReference>
<keyword evidence="2" id="KW-0560">Oxidoreductase</keyword>
<dbReference type="Proteomes" id="UP000564644">
    <property type="component" value="Unassembled WGS sequence"/>
</dbReference>
<dbReference type="InterPro" id="IPR051317">
    <property type="entry name" value="Gfo/Idh/MocA_oxidoreduct"/>
</dbReference>
<feature type="domain" description="Gfo/Idh/MocA-like oxidoreductase N-terminal" evidence="3">
    <location>
        <begin position="4"/>
        <end position="125"/>
    </location>
</feature>
<evidence type="ECO:0000313" key="5">
    <source>
        <dbReference type="Proteomes" id="UP000564644"/>
    </source>
</evidence>
<dbReference type="InterPro" id="IPR036291">
    <property type="entry name" value="NAD(P)-bd_dom_sf"/>
</dbReference>
<evidence type="ECO:0000256" key="1">
    <source>
        <dbReference type="ARBA" id="ARBA00010928"/>
    </source>
</evidence>
<sequence>MRRLKVGIVGLGEVAQVIHLPILKALADRYEVAALCDISPSLLRWAGEFYNVSHLYRDAAELARQPDLDAVFVLNSDEYHAECAIAAARSGKHVLVEKPMTLTVADADAMIRARDESGVRIMVGYMRRYAPALLQTLEEIQTLGKIEYVRVRDIIGENRLMIEQSSVVRRFSDIPQEAAEDRGRRAKRMVDEALGDAPQPVKNSYRLLCGLNSHDLSAMRELIGMPKRVLSAHHWNNGYYITATFEYDGFNATFETGVDAQRRFDAHIEIFGKSKQLRLQYDTPYIRHLPTTLHVAETVGESFEEKVYRPTFKDPYTVELETFHRVVTEGEAPKTTPEDYKQDLQLFQMICEALRKNYE</sequence>
<evidence type="ECO:0000259" key="3">
    <source>
        <dbReference type="Pfam" id="PF01408"/>
    </source>
</evidence>
<evidence type="ECO:0000256" key="2">
    <source>
        <dbReference type="ARBA" id="ARBA00023002"/>
    </source>
</evidence>
<dbReference type="Pfam" id="PF01408">
    <property type="entry name" value="GFO_IDH_MocA"/>
    <property type="match status" value="1"/>
</dbReference>
<comment type="caution">
    <text evidence="4">The sequence shown here is derived from an EMBL/GenBank/DDBJ whole genome shotgun (WGS) entry which is preliminary data.</text>
</comment>
<reference evidence="4 5" key="1">
    <citation type="submission" date="2020-08" db="EMBL/GenBank/DDBJ databases">
        <title>Cohnella phylogeny.</title>
        <authorList>
            <person name="Dunlap C."/>
        </authorList>
    </citation>
    <scope>NUCLEOTIDE SEQUENCE [LARGE SCALE GENOMIC DNA]</scope>
    <source>
        <strain evidence="4 5">CBP 2801</strain>
    </source>
</reference>
<keyword evidence="5" id="KW-1185">Reference proteome</keyword>
<organism evidence="4 5">
    <name type="scientific">Cohnella zeiphila</name>
    <dbReference type="NCBI Taxonomy" id="2761120"/>
    <lineage>
        <taxon>Bacteria</taxon>
        <taxon>Bacillati</taxon>
        <taxon>Bacillota</taxon>
        <taxon>Bacilli</taxon>
        <taxon>Bacillales</taxon>
        <taxon>Paenibacillaceae</taxon>
        <taxon>Cohnella</taxon>
    </lineage>
</organism>
<dbReference type="GO" id="GO:0000166">
    <property type="term" value="F:nucleotide binding"/>
    <property type="evidence" value="ECO:0007669"/>
    <property type="project" value="InterPro"/>
</dbReference>
<dbReference type="SUPFAM" id="SSF51735">
    <property type="entry name" value="NAD(P)-binding Rossmann-fold domains"/>
    <property type="match status" value="1"/>
</dbReference>
<dbReference type="Gene3D" id="3.30.360.10">
    <property type="entry name" value="Dihydrodipicolinate Reductase, domain 2"/>
    <property type="match status" value="1"/>
</dbReference>
<protein>
    <submittedName>
        <fullName evidence="4">Gfo/Idh/MocA family oxidoreductase</fullName>
    </submittedName>
</protein>